<dbReference type="AlphaFoldDB" id="A0A916LCC2"/>
<protein>
    <submittedName>
        <fullName evidence="1">Uncharacterized protein</fullName>
    </submittedName>
</protein>
<comment type="caution">
    <text evidence="1">The sequence shown here is derived from an EMBL/GenBank/DDBJ whole genome shotgun (WGS) entry which is preliminary data.</text>
</comment>
<dbReference type="Proteomes" id="UP000039021">
    <property type="component" value="Unassembled WGS sequence"/>
</dbReference>
<proteinExistence type="predicted"/>
<sequence>MFDVVPCVGNCVADAICAGVRSAYVVCTVSIPNTALLSDRTLSGYRGKSAKPSYSRV</sequence>
<name>A0A916LCC2_MYCTX</name>
<dbReference type="EMBL" id="CSBK01001458">
    <property type="protein sequence ID" value="COY69237.1"/>
    <property type="molecule type" value="Genomic_DNA"/>
</dbReference>
<organism evidence="1 2">
    <name type="scientific">Mycobacterium tuberculosis</name>
    <dbReference type="NCBI Taxonomy" id="1773"/>
    <lineage>
        <taxon>Bacteria</taxon>
        <taxon>Bacillati</taxon>
        <taxon>Actinomycetota</taxon>
        <taxon>Actinomycetes</taxon>
        <taxon>Mycobacteriales</taxon>
        <taxon>Mycobacteriaceae</taxon>
        <taxon>Mycobacterium</taxon>
        <taxon>Mycobacterium tuberculosis complex</taxon>
    </lineage>
</organism>
<gene>
    <name evidence="1" type="ORF">ERS007739_02979</name>
</gene>
<accession>A0A916LCC2</accession>
<reference evidence="2" key="1">
    <citation type="submission" date="2015-03" db="EMBL/GenBank/DDBJ databases">
        <authorList>
            <consortium name="Pathogen Informatics"/>
        </authorList>
    </citation>
    <scope>NUCLEOTIDE SEQUENCE [LARGE SCALE GENOMIC DNA]</scope>
    <source>
        <strain evidence="2">N09902308</strain>
    </source>
</reference>
<evidence type="ECO:0000313" key="1">
    <source>
        <dbReference type="EMBL" id="COY69237.1"/>
    </source>
</evidence>
<evidence type="ECO:0000313" key="2">
    <source>
        <dbReference type="Proteomes" id="UP000039021"/>
    </source>
</evidence>